<name>A8MBU6_CALMQ</name>
<feature type="domain" description="Glycosyl transferase family 1" evidence="1">
    <location>
        <begin position="201"/>
        <end position="355"/>
    </location>
</feature>
<protein>
    <submittedName>
        <fullName evidence="3">Glycosyl transferase group 1</fullName>
    </submittedName>
</protein>
<sequence>MRVLHLSWEYPPHIVGGLGRHVYYITHELIKLGVNIDVATVGYEDTHVIDEGVNVHLIDAFKVRVPDFSSWVHSFNIFMMMDLSHISEVDAIHVHDWLTAPAGIVLKHRFKIPLIATIHATEYGRRGGLHSLESKHIHEWEWLLAYEAWKIIVCSNYMANEVKSVFGVPDDKIVMIPNGIDKALLSFKPKYDRSRYAYPWELLIVFYGRLVYEKGPDSVIRAFAKLMSRMSNIKLVIIGDGPMREYLVNLANQLGLGSKVYFTGKVSDDELYSIIAHSNLVILPSRYEPFGISALEAMALGKPLIATNRGGPTDFIRHMENGVLINPDNPDEIAYYAEMLLKDEGLARRLANEARGTIMKGYTWDIIAKKTYELYKTIIEERAKVNW</sequence>
<dbReference type="RefSeq" id="WP_012185509.1">
    <property type="nucleotide sequence ID" value="NC_009954.1"/>
</dbReference>
<dbReference type="KEGG" id="cma:Cmaq_0444"/>
<gene>
    <name evidence="3" type="ordered locus">Cmaq_0444</name>
</gene>
<dbReference type="SUPFAM" id="SSF53756">
    <property type="entry name" value="UDP-Glycosyltransferase/glycogen phosphorylase"/>
    <property type="match status" value="1"/>
</dbReference>
<dbReference type="HOGENOM" id="CLU_009583_2_3_2"/>
<dbReference type="CDD" id="cd03801">
    <property type="entry name" value="GT4_PimA-like"/>
    <property type="match status" value="1"/>
</dbReference>
<evidence type="ECO:0000259" key="2">
    <source>
        <dbReference type="Pfam" id="PF13439"/>
    </source>
</evidence>
<proteinExistence type="predicted"/>
<dbReference type="InterPro" id="IPR001296">
    <property type="entry name" value="Glyco_trans_1"/>
</dbReference>
<dbReference type="InterPro" id="IPR050194">
    <property type="entry name" value="Glycosyltransferase_grp1"/>
</dbReference>
<dbReference type="AlphaFoldDB" id="A8MBU6"/>
<dbReference type="GeneID" id="5709653"/>
<dbReference type="GO" id="GO:0016757">
    <property type="term" value="F:glycosyltransferase activity"/>
    <property type="evidence" value="ECO:0007669"/>
    <property type="project" value="InterPro"/>
</dbReference>
<dbReference type="OrthoDB" id="132546at2157"/>
<dbReference type="PANTHER" id="PTHR45947:SF3">
    <property type="entry name" value="SULFOQUINOVOSYL TRANSFERASE SQD2"/>
    <property type="match status" value="1"/>
</dbReference>
<feature type="domain" description="Glycosyltransferase subfamily 4-like N-terminal" evidence="2">
    <location>
        <begin position="15"/>
        <end position="182"/>
    </location>
</feature>
<dbReference type="Gene3D" id="3.40.50.2000">
    <property type="entry name" value="Glycogen Phosphorylase B"/>
    <property type="match status" value="2"/>
</dbReference>
<dbReference type="InterPro" id="IPR028098">
    <property type="entry name" value="Glyco_trans_4-like_N"/>
</dbReference>
<keyword evidence="3" id="KW-0808">Transferase</keyword>
<dbReference type="EMBL" id="CP000852">
    <property type="protein sequence ID" value="ABW01289.1"/>
    <property type="molecule type" value="Genomic_DNA"/>
</dbReference>
<evidence type="ECO:0000313" key="3">
    <source>
        <dbReference type="EMBL" id="ABW01289.1"/>
    </source>
</evidence>
<dbReference type="eggNOG" id="arCOG01403">
    <property type="taxonomic scope" value="Archaea"/>
</dbReference>
<dbReference type="Proteomes" id="UP000001137">
    <property type="component" value="Chromosome"/>
</dbReference>
<evidence type="ECO:0000259" key="1">
    <source>
        <dbReference type="Pfam" id="PF00534"/>
    </source>
</evidence>
<reference evidence="3 4" key="1">
    <citation type="submission" date="2007-10" db="EMBL/GenBank/DDBJ databases">
        <title>Complete sequence of Caldivirga maquilingensis IC-167.</title>
        <authorList>
            <consortium name="US DOE Joint Genome Institute"/>
            <person name="Copeland A."/>
            <person name="Lucas S."/>
            <person name="Lapidus A."/>
            <person name="Barry K."/>
            <person name="Glavina del Rio T."/>
            <person name="Dalin E."/>
            <person name="Tice H."/>
            <person name="Pitluck S."/>
            <person name="Saunders E."/>
            <person name="Brettin T."/>
            <person name="Bruce D."/>
            <person name="Detter J.C."/>
            <person name="Han C."/>
            <person name="Schmutz J."/>
            <person name="Larimer F."/>
            <person name="Land M."/>
            <person name="Hauser L."/>
            <person name="Kyrpides N."/>
            <person name="Ivanova N."/>
            <person name="Biddle J.F."/>
            <person name="Zhang Z."/>
            <person name="Fitz-Gibbon S.T."/>
            <person name="Lowe T.M."/>
            <person name="Saltikov C."/>
            <person name="House C.H."/>
            <person name="Richardson P."/>
        </authorList>
    </citation>
    <scope>NUCLEOTIDE SEQUENCE [LARGE SCALE GENOMIC DNA]</scope>
    <source>
        <strain evidence="4">ATCC 700844 / DSM 13496 / JCM 10307 / IC-167</strain>
    </source>
</reference>
<dbReference type="Pfam" id="PF00534">
    <property type="entry name" value="Glycos_transf_1"/>
    <property type="match status" value="1"/>
</dbReference>
<dbReference type="PANTHER" id="PTHR45947">
    <property type="entry name" value="SULFOQUINOVOSYL TRANSFERASE SQD2"/>
    <property type="match status" value="1"/>
</dbReference>
<dbReference type="CAZy" id="GT4">
    <property type="family name" value="Glycosyltransferase Family 4"/>
</dbReference>
<dbReference type="STRING" id="397948.Cmaq_0444"/>
<organism evidence="3 4">
    <name type="scientific">Caldivirga maquilingensis (strain ATCC 700844 / DSM 13496 / JCM 10307 / IC-167)</name>
    <dbReference type="NCBI Taxonomy" id="397948"/>
    <lineage>
        <taxon>Archaea</taxon>
        <taxon>Thermoproteota</taxon>
        <taxon>Thermoprotei</taxon>
        <taxon>Thermoproteales</taxon>
        <taxon>Thermoproteaceae</taxon>
        <taxon>Caldivirga</taxon>
    </lineage>
</organism>
<keyword evidence="4" id="KW-1185">Reference proteome</keyword>
<accession>A8MBU6</accession>
<dbReference type="Pfam" id="PF13439">
    <property type="entry name" value="Glyco_transf_4"/>
    <property type="match status" value="1"/>
</dbReference>
<evidence type="ECO:0000313" key="4">
    <source>
        <dbReference type="Proteomes" id="UP000001137"/>
    </source>
</evidence>